<reference evidence="1 2" key="2">
    <citation type="journal article" date="2011" name="Stand. Genomic Sci.">
        <title>Complete genome sequence of Truepera radiovictrix type strain (RQ-24).</title>
        <authorList>
            <person name="Ivanova N."/>
            <person name="Rohde C."/>
            <person name="Munk C."/>
            <person name="Nolan M."/>
            <person name="Lucas S."/>
            <person name="Del Rio T.G."/>
            <person name="Tice H."/>
            <person name="Deshpande S."/>
            <person name="Cheng J.F."/>
            <person name="Tapia R."/>
            <person name="Han C."/>
            <person name="Goodwin L."/>
            <person name="Pitluck S."/>
            <person name="Liolios K."/>
            <person name="Mavromatis K."/>
            <person name="Mikhailova N."/>
            <person name="Pati A."/>
            <person name="Chen A."/>
            <person name="Palaniappan K."/>
            <person name="Land M."/>
            <person name="Hauser L."/>
            <person name="Chang Y.J."/>
            <person name="Jeffries C.D."/>
            <person name="Brambilla E."/>
            <person name="Rohde M."/>
            <person name="Goker M."/>
            <person name="Tindall B.J."/>
            <person name="Woyke T."/>
            <person name="Bristow J."/>
            <person name="Eisen J.A."/>
            <person name="Markowitz V."/>
            <person name="Hugenholtz P."/>
            <person name="Kyrpides N.C."/>
            <person name="Klenk H.P."/>
            <person name="Lapidus A."/>
        </authorList>
    </citation>
    <scope>NUCLEOTIDE SEQUENCE [LARGE SCALE GENOMIC DNA]</scope>
    <source>
        <strain evidence="2">DSM 17093 / CIP 108686 / LMG 22925 / RQ-24</strain>
    </source>
</reference>
<dbReference type="RefSeq" id="WP_013179039.1">
    <property type="nucleotide sequence ID" value="NC_014221.1"/>
</dbReference>
<evidence type="ECO:0000313" key="1">
    <source>
        <dbReference type="EMBL" id="ADI15678.1"/>
    </source>
</evidence>
<name>D7CTY1_TRURR</name>
<dbReference type="KEGG" id="tra:Trad_2572"/>
<proteinExistence type="predicted"/>
<dbReference type="OrthoDB" id="26186at2"/>
<gene>
    <name evidence="1" type="ordered locus">Trad_2572</name>
</gene>
<dbReference type="STRING" id="649638.Trad_2572"/>
<evidence type="ECO:0008006" key="3">
    <source>
        <dbReference type="Google" id="ProtNLM"/>
    </source>
</evidence>
<organism evidence="1 2">
    <name type="scientific">Truepera radiovictrix (strain DSM 17093 / CIP 108686 / LMG 22925 / RQ-24)</name>
    <dbReference type="NCBI Taxonomy" id="649638"/>
    <lineage>
        <taxon>Bacteria</taxon>
        <taxon>Thermotogati</taxon>
        <taxon>Deinococcota</taxon>
        <taxon>Deinococci</taxon>
        <taxon>Trueperales</taxon>
        <taxon>Trueperaceae</taxon>
        <taxon>Truepera</taxon>
    </lineage>
</organism>
<dbReference type="HOGENOM" id="CLU_2023924_0_0_0"/>
<dbReference type="AlphaFoldDB" id="D7CTY1"/>
<protein>
    <recommendedName>
        <fullName evidence="3">Elongation factor G-binding protein C-terminal treble-clef zinc-finger domain-containing protein</fullName>
    </recommendedName>
</protein>
<reference evidence="2" key="1">
    <citation type="submission" date="2010-05" db="EMBL/GenBank/DDBJ databases">
        <title>The complete genome of Truepera radiovictris DSM 17093.</title>
        <authorList>
            <consortium name="US DOE Joint Genome Institute (JGI-PGF)"/>
            <person name="Lucas S."/>
            <person name="Copeland A."/>
            <person name="Lapidus A."/>
            <person name="Glavina del Rio T."/>
            <person name="Dalin E."/>
            <person name="Tice H."/>
            <person name="Bruce D."/>
            <person name="Goodwin L."/>
            <person name="Pitluck S."/>
            <person name="Kyrpides N."/>
            <person name="Mavromatis K."/>
            <person name="Ovchinnikova G."/>
            <person name="Munk A.C."/>
            <person name="Detter J.C."/>
            <person name="Han C."/>
            <person name="Tapia R."/>
            <person name="Land M."/>
            <person name="Hauser L."/>
            <person name="Markowitz V."/>
            <person name="Cheng J.-F."/>
            <person name="Hugenholtz P."/>
            <person name="Woyke T."/>
            <person name="Wu D."/>
            <person name="Tindall B."/>
            <person name="Pomrenke H.G."/>
            <person name="Brambilla E."/>
            <person name="Klenk H.-P."/>
            <person name="Eisen J.A."/>
        </authorList>
    </citation>
    <scope>NUCLEOTIDE SEQUENCE [LARGE SCALE GENOMIC DNA]</scope>
    <source>
        <strain evidence="2">DSM 17093 / CIP 108686 / LMG 22925 / RQ-24</strain>
    </source>
</reference>
<evidence type="ECO:0000313" key="2">
    <source>
        <dbReference type="Proteomes" id="UP000000379"/>
    </source>
</evidence>
<dbReference type="Proteomes" id="UP000000379">
    <property type="component" value="Chromosome"/>
</dbReference>
<sequence length="128" mass="14092">MSENAKTYSAREIVLSLFPATDAALVPGPEPYRFEATPEGLRVHRDGAELVLLAAVSSAGRASTQLLCDLCQRSAPRPYLQVFRAEVPGSKGRRYRYVTLCRDTRGCEARRRGEDGPVEALLSRVLGR</sequence>
<keyword evidence="2" id="KW-1185">Reference proteome</keyword>
<dbReference type="EMBL" id="CP002049">
    <property type="protein sequence ID" value="ADI15678.1"/>
    <property type="molecule type" value="Genomic_DNA"/>
</dbReference>
<accession>D7CTY1</accession>